<organism evidence="3 4">
    <name type="scientific">Apatococcus fuscideae</name>
    <dbReference type="NCBI Taxonomy" id="2026836"/>
    <lineage>
        <taxon>Eukaryota</taxon>
        <taxon>Viridiplantae</taxon>
        <taxon>Chlorophyta</taxon>
        <taxon>core chlorophytes</taxon>
        <taxon>Trebouxiophyceae</taxon>
        <taxon>Chlorellales</taxon>
        <taxon>Chlorellaceae</taxon>
        <taxon>Apatococcus</taxon>
    </lineage>
</organism>
<name>A0AAW1TDB3_9CHLO</name>
<protein>
    <recommendedName>
        <fullName evidence="2">Thioredoxin domain-containing protein</fullName>
    </recommendedName>
</protein>
<evidence type="ECO:0000256" key="1">
    <source>
        <dbReference type="SAM" id="MobiDB-lite"/>
    </source>
</evidence>
<sequence length="214" mass="24889">MDALMQQVVENHLLNAAKGMEDELDNEMHRLGKLDQDDMEQLRQQRILQMKKQAQKKQEWLKRGHGEYKDILSEKEFFSECKGEERFICHFHRNNWPCKVMDKHLLALAQDHLETKFVRVNAEKSPFLTERLQVQILPTLALVKHEKVMDYIIGFDPLGGTDEFTTSTLAAVLASKGMISQDKTRADPSKQQPTRNIRQSTHAQHESDEDSDFE</sequence>
<keyword evidence="4" id="KW-1185">Reference proteome</keyword>
<comment type="caution">
    <text evidence="3">The sequence shown here is derived from an EMBL/GenBank/DDBJ whole genome shotgun (WGS) entry which is preliminary data.</text>
</comment>
<proteinExistence type="predicted"/>
<dbReference type="AlphaFoldDB" id="A0AAW1TDB3"/>
<dbReference type="InterPro" id="IPR013766">
    <property type="entry name" value="Thioredoxin_domain"/>
</dbReference>
<gene>
    <name evidence="3" type="ORF">WJX84_003605</name>
</gene>
<dbReference type="Pfam" id="PF00085">
    <property type="entry name" value="Thioredoxin"/>
    <property type="match status" value="1"/>
</dbReference>
<feature type="compositionally biased region" description="Polar residues" evidence="1">
    <location>
        <begin position="189"/>
        <end position="202"/>
    </location>
</feature>
<reference evidence="3 4" key="1">
    <citation type="journal article" date="2024" name="Nat. Commun.">
        <title>Phylogenomics reveals the evolutionary origins of lichenization in chlorophyte algae.</title>
        <authorList>
            <person name="Puginier C."/>
            <person name="Libourel C."/>
            <person name="Otte J."/>
            <person name="Skaloud P."/>
            <person name="Haon M."/>
            <person name="Grisel S."/>
            <person name="Petersen M."/>
            <person name="Berrin J.G."/>
            <person name="Delaux P.M."/>
            <person name="Dal Grande F."/>
            <person name="Keller J."/>
        </authorList>
    </citation>
    <scope>NUCLEOTIDE SEQUENCE [LARGE SCALE GENOMIC DNA]</scope>
    <source>
        <strain evidence="3 4">SAG 2523</strain>
    </source>
</reference>
<accession>A0AAW1TDB3</accession>
<dbReference type="SUPFAM" id="SSF52833">
    <property type="entry name" value="Thioredoxin-like"/>
    <property type="match status" value="1"/>
</dbReference>
<feature type="domain" description="Thioredoxin" evidence="2">
    <location>
        <begin position="73"/>
        <end position="154"/>
    </location>
</feature>
<feature type="region of interest" description="Disordered" evidence="1">
    <location>
        <begin position="180"/>
        <end position="214"/>
    </location>
</feature>
<dbReference type="CDD" id="cd02989">
    <property type="entry name" value="Phd_like_TxnDC9"/>
    <property type="match status" value="1"/>
</dbReference>
<dbReference type="InterPro" id="IPR036249">
    <property type="entry name" value="Thioredoxin-like_sf"/>
</dbReference>
<dbReference type="EMBL" id="JALJOV010000078">
    <property type="protein sequence ID" value="KAK9867565.1"/>
    <property type="molecule type" value="Genomic_DNA"/>
</dbReference>
<evidence type="ECO:0000313" key="3">
    <source>
        <dbReference type="EMBL" id="KAK9867565.1"/>
    </source>
</evidence>
<dbReference type="Proteomes" id="UP001485043">
    <property type="component" value="Unassembled WGS sequence"/>
</dbReference>
<evidence type="ECO:0000313" key="4">
    <source>
        <dbReference type="Proteomes" id="UP001485043"/>
    </source>
</evidence>
<dbReference type="PANTHER" id="PTHR21148">
    <property type="entry name" value="THIOREDOXIN DOMAIN-CONTAINING PROTEIN 9"/>
    <property type="match status" value="1"/>
</dbReference>
<dbReference type="Gene3D" id="3.40.30.10">
    <property type="entry name" value="Glutaredoxin"/>
    <property type="match status" value="1"/>
</dbReference>
<evidence type="ECO:0000259" key="2">
    <source>
        <dbReference type="Pfam" id="PF00085"/>
    </source>
</evidence>